<keyword evidence="3" id="KW-1185">Reference proteome</keyword>
<protein>
    <submittedName>
        <fullName evidence="2">Uncharacterized protein</fullName>
    </submittedName>
</protein>
<evidence type="ECO:0000256" key="1">
    <source>
        <dbReference type="SAM" id="MobiDB-lite"/>
    </source>
</evidence>
<evidence type="ECO:0000313" key="2">
    <source>
        <dbReference type="EMBL" id="GLU47136.1"/>
    </source>
</evidence>
<dbReference type="Proteomes" id="UP001165092">
    <property type="component" value="Unassembled WGS sequence"/>
</dbReference>
<reference evidence="2" key="1">
    <citation type="submission" date="2023-02" db="EMBL/GenBank/DDBJ databases">
        <title>Nocardiopsis ansamitocini NBRC 112285.</title>
        <authorList>
            <person name="Ichikawa N."/>
            <person name="Sato H."/>
            <person name="Tonouchi N."/>
        </authorList>
    </citation>
    <scope>NUCLEOTIDE SEQUENCE</scope>
    <source>
        <strain evidence="2">NBRC 112285</strain>
    </source>
</reference>
<gene>
    <name evidence="2" type="ORF">Nans01_14870</name>
</gene>
<dbReference type="AlphaFoldDB" id="A0A9W6P4X1"/>
<proteinExistence type="predicted"/>
<name>A0A9W6P4X1_9ACTN</name>
<feature type="region of interest" description="Disordered" evidence="1">
    <location>
        <begin position="45"/>
        <end position="100"/>
    </location>
</feature>
<comment type="caution">
    <text evidence="2">The sequence shown here is derived from an EMBL/GenBank/DDBJ whole genome shotgun (WGS) entry which is preliminary data.</text>
</comment>
<accession>A0A9W6P4X1</accession>
<dbReference type="EMBL" id="BSQG01000002">
    <property type="protein sequence ID" value="GLU47136.1"/>
    <property type="molecule type" value="Genomic_DNA"/>
</dbReference>
<sequence length="100" mass="10896">MEAHTERDQQRIVAAGKVAGKQLKRGVVTTVVDAWALVEFDDMADRFPVPPESGDPNAAESGRFLPHVQPVSLDQHRPPELPSRVPGAGPKPGKRRRVGE</sequence>
<organism evidence="2 3">
    <name type="scientific">Nocardiopsis ansamitocini</name>
    <dbReference type="NCBI Taxonomy" id="1670832"/>
    <lineage>
        <taxon>Bacteria</taxon>
        <taxon>Bacillati</taxon>
        <taxon>Actinomycetota</taxon>
        <taxon>Actinomycetes</taxon>
        <taxon>Streptosporangiales</taxon>
        <taxon>Nocardiopsidaceae</taxon>
        <taxon>Nocardiopsis</taxon>
    </lineage>
</organism>
<evidence type="ECO:0000313" key="3">
    <source>
        <dbReference type="Proteomes" id="UP001165092"/>
    </source>
</evidence>